<keyword evidence="2" id="KW-1185">Reference proteome</keyword>
<name>A0ABY2FYJ3_9FLAO</name>
<reference evidence="1 2" key="1">
    <citation type="submission" date="2019-03" db="EMBL/GenBank/DDBJ databases">
        <title>Genomic Encyclopedia of Archaeal and Bacterial Type Strains, Phase II (KMG-II): from individual species to whole genera.</title>
        <authorList>
            <person name="Goeker M."/>
        </authorList>
    </citation>
    <scope>NUCLEOTIDE SEQUENCE [LARGE SCALE GENOMIC DNA]</scope>
    <source>
        <strain evidence="1 2">DSM 15235</strain>
    </source>
</reference>
<evidence type="ECO:0008006" key="3">
    <source>
        <dbReference type="Google" id="ProtNLM"/>
    </source>
</evidence>
<protein>
    <recommendedName>
        <fullName evidence="3">DUF4209 domain-containing protein</fullName>
    </recommendedName>
</protein>
<evidence type="ECO:0000313" key="2">
    <source>
        <dbReference type="Proteomes" id="UP000295709"/>
    </source>
</evidence>
<sequence length="648" mass="78139">MRRIVFFSKEDLASYHMMNKIDEFFKNKQNEKPIESINDILERHHIIDYLENGFIHQNWAKNEITKYESIIKEFKKDISQFFKSLKANEIVTFYDNIDSAYFKTFWLLVNKHETFKQITSLDLDLIFKKKRFKITDILYCKRVVNHFDNEIAEYIISNPRNAEILLSYFEAIHDRPQQEKFFPRSLTLEDREKLVNKYLDSDDTNLNYIRLIVKNKDSENLRFTDKTRLKAKRLADKINEELLNSEHTLVLKKGVALSEDQDEIKEIEYKDGEQIYSYSKKRLSEDINNVTLLKNFRTIFEYLDFQGCIEFTSRTSEIDSLEHTFIRSKNEFFISSMFREKSLEGHLKFYIYDFFLNTIDKRLEDILENFVNEYLNKNFNLNYLKLHLPNKESSYLEKIRLLAPEFESLLEQYKLYVEDDIVDYELLQVSTKTSKFGNIPSLLQKKYVYPFGEEYLKLEHTFFSSMSYLIDYEKYGDKYKNFYSLIKNEIVSLKDFDSFDKKYIQQLIDENYLKINEDGRLKLVNENLLLIIYYLKNYDVISYWYFPKFLRVEIDLMNEQKMVKFSDKLLTVAEQEYFDYYLNNRFSNGLWLRNKYVHATNSHNENDQENDYKTLLKLLVLLILKIDDDLSIAKNLIKSHIKDNILPL</sequence>
<comment type="caution">
    <text evidence="1">The sequence shown here is derived from an EMBL/GenBank/DDBJ whole genome shotgun (WGS) entry which is preliminary data.</text>
</comment>
<dbReference type="Proteomes" id="UP000295709">
    <property type="component" value="Unassembled WGS sequence"/>
</dbReference>
<organism evidence="1 2">
    <name type="scientific">Chryseobacterium daecheongense</name>
    <dbReference type="NCBI Taxonomy" id="192389"/>
    <lineage>
        <taxon>Bacteria</taxon>
        <taxon>Pseudomonadati</taxon>
        <taxon>Bacteroidota</taxon>
        <taxon>Flavobacteriia</taxon>
        <taxon>Flavobacteriales</taxon>
        <taxon>Weeksellaceae</taxon>
        <taxon>Chryseobacterium group</taxon>
        <taxon>Chryseobacterium</taxon>
    </lineage>
</organism>
<dbReference type="RefSeq" id="WP_134197359.1">
    <property type="nucleotide sequence ID" value="NZ_RJTX01000001.1"/>
</dbReference>
<gene>
    <name evidence="1" type="ORF">BCF50_0589</name>
</gene>
<proteinExistence type="predicted"/>
<accession>A0ABY2FYJ3</accession>
<evidence type="ECO:0000313" key="1">
    <source>
        <dbReference type="EMBL" id="TDX94818.1"/>
    </source>
</evidence>
<dbReference type="EMBL" id="SOQW01000001">
    <property type="protein sequence ID" value="TDX94818.1"/>
    <property type="molecule type" value="Genomic_DNA"/>
</dbReference>